<evidence type="ECO:0000313" key="2">
    <source>
        <dbReference type="EMBL" id="SHJ84541.1"/>
    </source>
</evidence>
<keyword evidence="3" id="KW-1185">Reference proteome</keyword>
<protein>
    <submittedName>
        <fullName evidence="2">Uncharacterized protein</fullName>
    </submittedName>
</protein>
<organism evidence="2 3">
    <name type="scientific">Arenibacter nanhaiticus</name>
    <dbReference type="NCBI Taxonomy" id="558155"/>
    <lineage>
        <taxon>Bacteria</taxon>
        <taxon>Pseudomonadati</taxon>
        <taxon>Bacteroidota</taxon>
        <taxon>Flavobacteriia</taxon>
        <taxon>Flavobacteriales</taxon>
        <taxon>Flavobacteriaceae</taxon>
        <taxon>Arenibacter</taxon>
    </lineage>
</organism>
<sequence length="204" mass="21784">MKSLKLLTAFFAITSLTALNAQDTNEAGHAMEINISEVALLDIYDENEGSEAGTITFELDNSSITEAGLYDMSGATYTGLWLNYTSLLNEDADNDDSRNISVQMEEDSEFPEGLDLVITSSQSSFVSNGGSEDSRGEFVSGGVALGATTQIGDNVALIQGIKSVYTGDGAKGFQLTYTLNQTDNFSLVKAGNYTATLKYTLSEL</sequence>
<evidence type="ECO:0000256" key="1">
    <source>
        <dbReference type="SAM" id="SignalP"/>
    </source>
</evidence>
<feature type="signal peptide" evidence="1">
    <location>
        <begin position="1"/>
        <end position="21"/>
    </location>
</feature>
<feature type="chain" id="PRO_5013110608" evidence="1">
    <location>
        <begin position="22"/>
        <end position="204"/>
    </location>
</feature>
<accession>A0A1M6MM39</accession>
<proteinExistence type="predicted"/>
<name>A0A1M6MM39_9FLAO</name>
<dbReference type="Proteomes" id="UP000184231">
    <property type="component" value="Unassembled WGS sequence"/>
</dbReference>
<dbReference type="RefSeq" id="WP_072765910.1">
    <property type="nucleotide sequence ID" value="NZ_FQYX01000044.1"/>
</dbReference>
<reference evidence="2 3" key="1">
    <citation type="submission" date="2016-11" db="EMBL/GenBank/DDBJ databases">
        <authorList>
            <person name="Jaros S."/>
            <person name="Januszkiewicz K."/>
            <person name="Wedrychowicz H."/>
        </authorList>
    </citation>
    <scope>NUCLEOTIDE SEQUENCE [LARGE SCALE GENOMIC DNA]</scope>
    <source>
        <strain evidence="2 3">CGMCC 1.8863</strain>
    </source>
</reference>
<evidence type="ECO:0000313" key="3">
    <source>
        <dbReference type="Proteomes" id="UP000184231"/>
    </source>
</evidence>
<dbReference type="OrthoDB" id="1120212at2"/>
<dbReference type="EMBL" id="FQYX01000044">
    <property type="protein sequence ID" value="SHJ84541.1"/>
    <property type="molecule type" value="Genomic_DNA"/>
</dbReference>
<dbReference type="AlphaFoldDB" id="A0A1M6MM39"/>
<gene>
    <name evidence="2" type="ORF">SAMN04487911_14413</name>
</gene>
<keyword evidence="1" id="KW-0732">Signal</keyword>